<dbReference type="PANTHER" id="PTHR30146">
    <property type="entry name" value="LACI-RELATED TRANSCRIPTIONAL REPRESSOR"/>
    <property type="match status" value="1"/>
</dbReference>
<comment type="caution">
    <text evidence="5">The sequence shown here is derived from an EMBL/GenBank/DDBJ whole genome shotgun (WGS) entry which is preliminary data.</text>
</comment>
<dbReference type="CDD" id="cd01392">
    <property type="entry name" value="HTH_LacI"/>
    <property type="match status" value="1"/>
</dbReference>
<evidence type="ECO:0000256" key="2">
    <source>
        <dbReference type="ARBA" id="ARBA00023125"/>
    </source>
</evidence>
<dbReference type="Gene3D" id="3.40.50.2300">
    <property type="match status" value="2"/>
</dbReference>
<dbReference type="Pfam" id="PF00356">
    <property type="entry name" value="LacI"/>
    <property type="match status" value="1"/>
</dbReference>
<proteinExistence type="predicted"/>
<dbReference type="InterPro" id="IPR028082">
    <property type="entry name" value="Peripla_BP_I"/>
</dbReference>
<feature type="domain" description="HTH lacI-type" evidence="4">
    <location>
        <begin position="15"/>
        <end position="71"/>
    </location>
</feature>
<dbReference type="PROSITE" id="PS50932">
    <property type="entry name" value="HTH_LACI_2"/>
    <property type="match status" value="1"/>
</dbReference>
<dbReference type="EMBL" id="JACSPO010000002">
    <property type="protein sequence ID" value="MBD8061905.1"/>
    <property type="molecule type" value="Genomic_DNA"/>
</dbReference>
<dbReference type="GO" id="GO:0003677">
    <property type="term" value="F:DNA binding"/>
    <property type="evidence" value="ECO:0007669"/>
    <property type="project" value="UniProtKB-KW"/>
</dbReference>
<keyword evidence="2 5" id="KW-0238">DNA-binding</keyword>
<evidence type="ECO:0000259" key="4">
    <source>
        <dbReference type="PROSITE" id="PS50932"/>
    </source>
</evidence>
<gene>
    <name evidence="5" type="ORF">H9624_06165</name>
</gene>
<dbReference type="CDD" id="cd06267">
    <property type="entry name" value="PBP1_LacI_sugar_binding-like"/>
    <property type="match status" value="1"/>
</dbReference>
<dbReference type="Pfam" id="PF00532">
    <property type="entry name" value="Peripla_BP_1"/>
    <property type="match status" value="1"/>
</dbReference>
<dbReference type="PRINTS" id="PR00036">
    <property type="entry name" value="HTHLACI"/>
</dbReference>
<keyword evidence="1" id="KW-0805">Transcription regulation</keyword>
<keyword evidence="3" id="KW-0804">Transcription</keyword>
<evidence type="ECO:0000313" key="6">
    <source>
        <dbReference type="Proteomes" id="UP000661894"/>
    </source>
</evidence>
<evidence type="ECO:0000313" key="5">
    <source>
        <dbReference type="EMBL" id="MBD8061905.1"/>
    </source>
</evidence>
<evidence type="ECO:0000256" key="1">
    <source>
        <dbReference type="ARBA" id="ARBA00023015"/>
    </source>
</evidence>
<dbReference type="SUPFAM" id="SSF53822">
    <property type="entry name" value="Periplasmic binding protein-like I"/>
    <property type="match status" value="1"/>
</dbReference>
<organism evidence="5 6">
    <name type="scientific">Oceanitalea stevensii</name>
    <dbReference type="NCBI Taxonomy" id="2763072"/>
    <lineage>
        <taxon>Bacteria</taxon>
        <taxon>Bacillati</taxon>
        <taxon>Actinomycetota</taxon>
        <taxon>Actinomycetes</taxon>
        <taxon>Micrococcales</taxon>
        <taxon>Bogoriellaceae</taxon>
        <taxon>Georgenia</taxon>
    </lineage>
</organism>
<dbReference type="PROSITE" id="PS00356">
    <property type="entry name" value="HTH_LACI_1"/>
    <property type="match status" value="1"/>
</dbReference>
<dbReference type="Gene3D" id="1.10.260.40">
    <property type="entry name" value="lambda repressor-like DNA-binding domains"/>
    <property type="match status" value="1"/>
</dbReference>
<dbReference type="Proteomes" id="UP000661894">
    <property type="component" value="Unassembled WGS sequence"/>
</dbReference>
<dbReference type="RefSeq" id="WP_251839030.1">
    <property type="nucleotide sequence ID" value="NZ_JACSPO010000002.1"/>
</dbReference>
<dbReference type="InterPro" id="IPR000843">
    <property type="entry name" value="HTH_LacI"/>
</dbReference>
<sequence>MTPTRTGVAGNGRAATLSDVAREAGVSLATASRAINGSTNRSVRADLRERVLDAAERLHYSPNANAQAMARGRTATLGLIVHDIADPFFSTIAAGVTEAADTAGLAVTLANTQHDAEREVGFIQTLQNLRARSIIVVGGRQDDEEGNRRLREALAAYQERGGAAAMVGQPILGVKAVHVDNLGASAALARALHGQGYRRFAVLGGPERHLTAAERRGGFCEALAELGTPVAEEAIIPSPFVRDGGHDAMVELMRRDLDVEVVFAVNDVMALGAMTAAREAGLVLPRDMAFAGFDDIFALRDVTPTLSTVRIDMVDIGRQATALALGDRDAPDLVTVTGEVVLRESTPGLR</sequence>
<dbReference type="InterPro" id="IPR001761">
    <property type="entry name" value="Peripla_BP/Lac1_sug-bd_dom"/>
</dbReference>
<keyword evidence="6" id="KW-1185">Reference proteome</keyword>
<protein>
    <submittedName>
        <fullName evidence="5">LacI family DNA-binding transcriptional regulator</fullName>
    </submittedName>
</protein>
<reference evidence="5 6" key="1">
    <citation type="submission" date="2020-08" db="EMBL/GenBank/DDBJ databases">
        <title>A Genomic Blueprint of the Chicken Gut Microbiome.</title>
        <authorList>
            <person name="Gilroy R."/>
            <person name="Ravi A."/>
            <person name="Getino M."/>
            <person name="Pursley I."/>
            <person name="Horton D.L."/>
            <person name="Alikhan N.-F."/>
            <person name="Baker D."/>
            <person name="Gharbi K."/>
            <person name="Hall N."/>
            <person name="Watson M."/>
            <person name="Adriaenssens E.M."/>
            <person name="Foster-Nyarko E."/>
            <person name="Jarju S."/>
            <person name="Secka A."/>
            <person name="Antonio M."/>
            <person name="Oren A."/>
            <person name="Chaudhuri R."/>
            <person name="La Ragione R.M."/>
            <person name="Hildebrand F."/>
            <person name="Pallen M.J."/>
        </authorList>
    </citation>
    <scope>NUCLEOTIDE SEQUENCE [LARGE SCALE GENOMIC DNA]</scope>
    <source>
        <strain evidence="5 6">Sa1BUA1</strain>
    </source>
</reference>
<name>A0ABR8Z0X3_9MICO</name>
<accession>A0ABR8Z0X3</accession>
<dbReference type="InterPro" id="IPR010982">
    <property type="entry name" value="Lambda_DNA-bd_dom_sf"/>
</dbReference>
<dbReference type="SUPFAM" id="SSF47413">
    <property type="entry name" value="lambda repressor-like DNA-binding domains"/>
    <property type="match status" value="1"/>
</dbReference>
<dbReference type="SMART" id="SM00354">
    <property type="entry name" value="HTH_LACI"/>
    <property type="match status" value="1"/>
</dbReference>
<dbReference type="PANTHER" id="PTHR30146:SF153">
    <property type="entry name" value="LACTOSE OPERON REPRESSOR"/>
    <property type="match status" value="1"/>
</dbReference>
<evidence type="ECO:0000256" key="3">
    <source>
        <dbReference type="ARBA" id="ARBA00023163"/>
    </source>
</evidence>